<keyword evidence="3" id="KW-0805">Transcription regulation</keyword>
<dbReference type="PANTHER" id="PTHR23098">
    <property type="entry name" value="AGAP001331-PA-RELATED"/>
    <property type="match status" value="1"/>
</dbReference>
<evidence type="ECO:0000256" key="1">
    <source>
        <dbReference type="ARBA" id="ARBA00011764"/>
    </source>
</evidence>
<dbReference type="InterPro" id="IPR028002">
    <property type="entry name" value="Myb_DNA-bind_5"/>
</dbReference>
<evidence type="ECO:0000256" key="3">
    <source>
        <dbReference type="ARBA" id="ARBA00023015"/>
    </source>
</evidence>
<evidence type="ECO:0000313" key="11">
    <source>
        <dbReference type="Proteomes" id="UP000682892"/>
    </source>
</evidence>
<evidence type="ECO:0000256" key="6">
    <source>
        <dbReference type="ARBA" id="ARBA00025466"/>
    </source>
</evidence>
<dbReference type="PhylomeDB" id="Q16KL7"/>
<evidence type="ECO:0000256" key="5">
    <source>
        <dbReference type="ARBA" id="ARBA00023163"/>
    </source>
</evidence>
<dbReference type="PaxDb" id="7159-AAEL012948-PA"/>
<feature type="signal peptide" evidence="8">
    <location>
        <begin position="1"/>
        <end position="28"/>
    </location>
</feature>
<feature type="region of interest" description="Disordered" evidence="7">
    <location>
        <begin position="177"/>
        <end position="229"/>
    </location>
</feature>
<dbReference type="AlphaFoldDB" id="Q16KL7"/>
<dbReference type="STRING" id="7159.Q16KL7"/>
<reference evidence="10" key="3">
    <citation type="submission" date="2012-09" db="EMBL/GenBank/DDBJ databases">
        <authorList>
            <consortium name="VectorBase"/>
        </authorList>
    </citation>
    <scope>NUCLEOTIDE SEQUENCE</scope>
    <source>
        <strain evidence="10">Liverpool</strain>
    </source>
</reference>
<reference evidence="10" key="1">
    <citation type="submission" date="2005-10" db="EMBL/GenBank/DDBJ databases">
        <authorList>
            <person name="Loftus B.J."/>
            <person name="Nene V.M."/>
            <person name="Hannick L.I."/>
            <person name="Bidwell S."/>
            <person name="Haas B."/>
            <person name="Amedeo P."/>
            <person name="Orvis J."/>
            <person name="Wortman J.R."/>
            <person name="White O.R."/>
            <person name="Salzberg S."/>
            <person name="Shumway M."/>
            <person name="Koo H."/>
            <person name="Zhao Y."/>
            <person name="Holmes M."/>
            <person name="Miller J."/>
            <person name="Schatz M."/>
            <person name="Pop M."/>
            <person name="Pai G."/>
            <person name="Utterback T."/>
            <person name="Rogers Y.-H."/>
            <person name="Kravitz S."/>
            <person name="Fraser C.M."/>
        </authorList>
    </citation>
    <scope>NUCLEOTIDE SEQUENCE</scope>
    <source>
        <strain evidence="10">Liverpool</strain>
    </source>
</reference>
<dbReference type="GO" id="GO:0003677">
    <property type="term" value="F:DNA binding"/>
    <property type="evidence" value="ECO:0007669"/>
    <property type="project" value="UniProtKB-KW"/>
</dbReference>
<sequence>MFYKATTSGRSFRFASCLWLYFVKQTFCKNILALDWQHEYEQFTCSRTYMLLVAGGKFKTRKQKTNKRQLAWLVSFIEKNPELAKGVKFTDSRESVSTLWATAQSSLNSLGPPTRSVVKWQKVWTDKKLQLKKKLQHNRNEVRATGGGQNTQHSFTDLEEAIIRLLSLDRLVNHSGAVFGTPPPASGTENGSTGRSLPRDEDLQADEGESANLEQPHPDEPHSDQQQQANQILTGTAREHEPEINRRPTINRGHIKKRNYRKPLLEKQTHDLNKMMEYVSDCARYSRKSFAVHQKRLAVDEKRFQLEEEKFRFEWQMRLEEQELRCKQLQLKLQMLDYKKQKLDFKMGRATTEQTEKRYDTCCSNEEI</sequence>
<dbReference type="GO" id="GO:0005634">
    <property type="term" value="C:nucleus"/>
    <property type="evidence" value="ECO:0007669"/>
    <property type="project" value="TreeGrafter"/>
</dbReference>
<evidence type="ECO:0000313" key="10">
    <source>
        <dbReference type="EMBL" id="EAT34845.1"/>
    </source>
</evidence>
<dbReference type="Pfam" id="PF13873">
    <property type="entry name" value="Myb_DNA-bind_5"/>
    <property type="match status" value="1"/>
</dbReference>
<dbReference type="Proteomes" id="UP000682892">
    <property type="component" value="Chromosome 3"/>
</dbReference>
<dbReference type="EMBL" id="CH477951">
    <property type="protein sequence ID" value="EAT34845.1"/>
    <property type="molecule type" value="Genomic_DNA"/>
</dbReference>
<dbReference type="HOGENOM" id="CLU_752763_0_0_1"/>
<comment type="function">
    <text evidence="6">Involved in transvection phenomena (= synapsis-dependent gene expression), where the synaptic pairing of chromosomes carrying genes with which zeste interacts influences the expression of these genes. Zeste binds to DNA and stimulates transcription from a nearby promoter.</text>
</comment>
<evidence type="ECO:0000256" key="4">
    <source>
        <dbReference type="ARBA" id="ARBA00023125"/>
    </source>
</evidence>
<gene>
    <name evidence="10" type="ORF">AaeL_AAEL012948</name>
</gene>
<evidence type="ECO:0000256" key="8">
    <source>
        <dbReference type="SAM" id="SignalP"/>
    </source>
</evidence>
<keyword evidence="4" id="KW-0238">DNA-binding</keyword>
<reference evidence="10" key="2">
    <citation type="journal article" date="2007" name="Science">
        <title>Genome sequence of Aedes aegypti, a major arbovirus vector.</title>
        <authorList>
            <person name="Nene V."/>
            <person name="Wortman J.R."/>
            <person name="Lawson D."/>
            <person name="Haas B."/>
            <person name="Kodira C."/>
            <person name="Tu Z.J."/>
            <person name="Loftus B."/>
            <person name="Xi Z."/>
            <person name="Megy K."/>
            <person name="Grabherr M."/>
            <person name="Ren Q."/>
            <person name="Zdobnov E.M."/>
            <person name="Lobo N.F."/>
            <person name="Campbell K.S."/>
            <person name="Brown S.E."/>
            <person name="Bonaldo M.F."/>
            <person name="Zhu J."/>
            <person name="Sinkins S.P."/>
            <person name="Hogenkamp D.G."/>
            <person name="Amedeo P."/>
            <person name="Arensburger P."/>
            <person name="Atkinson P.W."/>
            <person name="Bidwell S."/>
            <person name="Biedler J."/>
            <person name="Birney E."/>
            <person name="Bruggner R.V."/>
            <person name="Costas J."/>
            <person name="Coy M.R."/>
            <person name="Crabtree J."/>
            <person name="Crawford M."/>
            <person name="Debruyn B."/>
            <person name="Decaprio D."/>
            <person name="Eiglmeier K."/>
            <person name="Eisenstadt E."/>
            <person name="El-Dorry H."/>
            <person name="Gelbart W.M."/>
            <person name="Gomes S.L."/>
            <person name="Hammond M."/>
            <person name="Hannick L.I."/>
            <person name="Hogan J.R."/>
            <person name="Holmes M.H."/>
            <person name="Jaffe D."/>
            <person name="Johnston J.S."/>
            <person name="Kennedy R.C."/>
            <person name="Koo H."/>
            <person name="Kravitz S."/>
            <person name="Kriventseva E.V."/>
            <person name="Kulp D."/>
            <person name="Labutti K."/>
            <person name="Lee E."/>
            <person name="Li S."/>
            <person name="Lovin D.D."/>
            <person name="Mao C."/>
            <person name="Mauceli E."/>
            <person name="Menck C.F."/>
            <person name="Miller J.R."/>
            <person name="Montgomery P."/>
            <person name="Mori A."/>
            <person name="Nascimento A.L."/>
            <person name="Naveira H.F."/>
            <person name="Nusbaum C."/>
            <person name="O'leary S."/>
            <person name="Orvis J."/>
            <person name="Pertea M."/>
            <person name="Quesneville H."/>
            <person name="Reidenbach K.R."/>
            <person name="Rogers Y.H."/>
            <person name="Roth C.W."/>
            <person name="Schneider J.R."/>
            <person name="Schatz M."/>
            <person name="Shumway M."/>
            <person name="Stanke M."/>
            <person name="Stinson E.O."/>
            <person name="Tubio J.M."/>
            <person name="Vanzee J.P."/>
            <person name="Verjovski-Almeida S."/>
            <person name="Werner D."/>
            <person name="White O."/>
            <person name="Wyder S."/>
            <person name="Zeng Q."/>
            <person name="Zhao Q."/>
            <person name="Zhao Y."/>
            <person name="Hill C.A."/>
            <person name="Raikhel A.S."/>
            <person name="Soares M.B."/>
            <person name="Knudson D.L."/>
            <person name="Lee N.H."/>
            <person name="Galagan J."/>
            <person name="Salzberg S.L."/>
            <person name="Paulsen I.T."/>
            <person name="Dimopoulos G."/>
            <person name="Collins F.H."/>
            <person name="Birren B."/>
            <person name="Fraser-Liggett C.M."/>
            <person name="Severson D.W."/>
        </authorList>
    </citation>
    <scope>NUCLEOTIDE SEQUENCE [LARGE SCALE GENOMIC DNA]</scope>
    <source>
        <strain evidence="10">Liverpool</strain>
    </source>
</reference>
<feature type="domain" description="Myb/SANT-like DNA-binding" evidence="9">
    <location>
        <begin position="61"/>
        <end position="137"/>
    </location>
</feature>
<keyword evidence="8" id="KW-0732">Signal</keyword>
<accession>Q16KL7</accession>
<evidence type="ECO:0000256" key="2">
    <source>
        <dbReference type="ARBA" id="ARBA00016807"/>
    </source>
</evidence>
<proteinExistence type="predicted"/>
<organism evidence="10 11">
    <name type="scientific">Aedes aegypti</name>
    <name type="common">Yellowfever mosquito</name>
    <name type="synonym">Culex aegypti</name>
    <dbReference type="NCBI Taxonomy" id="7159"/>
    <lineage>
        <taxon>Eukaryota</taxon>
        <taxon>Metazoa</taxon>
        <taxon>Ecdysozoa</taxon>
        <taxon>Arthropoda</taxon>
        <taxon>Hexapoda</taxon>
        <taxon>Insecta</taxon>
        <taxon>Pterygota</taxon>
        <taxon>Neoptera</taxon>
        <taxon>Endopterygota</taxon>
        <taxon>Diptera</taxon>
        <taxon>Nematocera</taxon>
        <taxon>Culicoidea</taxon>
        <taxon>Culicidae</taxon>
        <taxon>Culicinae</taxon>
        <taxon>Aedini</taxon>
        <taxon>Aedes</taxon>
        <taxon>Stegomyia</taxon>
    </lineage>
</organism>
<dbReference type="PANTHER" id="PTHR23098:SF16">
    <property type="entry name" value="REGULATORY PROTEIN ZESTE"/>
    <property type="match status" value="1"/>
</dbReference>
<keyword evidence="5" id="KW-0804">Transcription</keyword>
<evidence type="ECO:0000256" key="7">
    <source>
        <dbReference type="SAM" id="MobiDB-lite"/>
    </source>
</evidence>
<name>Q16KL7_AEDAE</name>
<dbReference type="OMA" id="TINRGHI"/>
<feature type="chain" id="PRO_5014307198" description="Regulatory protein zeste" evidence="8">
    <location>
        <begin position="29"/>
        <end position="368"/>
    </location>
</feature>
<dbReference type="VEuPathDB" id="VectorBase:AAEL022840"/>
<protein>
    <recommendedName>
        <fullName evidence="2">Regulatory protein zeste</fullName>
    </recommendedName>
</protein>
<dbReference type="eggNOG" id="ENOG502SEZZ">
    <property type="taxonomic scope" value="Eukaryota"/>
</dbReference>
<comment type="subunit">
    <text evidence="1">Self-associates forming complexes of several hundred monomers.</text>
</comment>
<evidence type="ECO:0000259" key="9">
    <source>
        <dbReference type="Pfam" id="PF13873"/>
    </source>
</evidence>